<dbReference type="CDD" id="cd09917">
    <property type="entry name" value="F-box_SF"/>
    <property type="match status" value="1"/>
</dbReference>
<proteinExistence type="predicted"/>
<dbReference type="SUPFAM" id="SSF81383">
    <property type="entry name" value="F-box domain"/>
    <property type="match status" value="1"/>
</dbReference>
<dbReference type="AlphaFoldDB" id="A0A6V7WW59"/>
<dbReference type="Pfam" id="PF00646">
    <property type="entry name" value="F-box"/>
    <property type="match status" value="1"/>
</dbReference>
<accession>A0A6V7WW59</accession>
<comment type="caution">
    <text evidence="2">The sequence shown here is derived from an EMBL/GenBank/DDBJ whole genome shotgun (WGS) entry which is preliminary data.</text>
</comment>
<sequence length="335" mass="39773">MLYSLPTEIKLYIFKLLNYKELCSIKQTNIYFHNFINNFEGELAREKFCDITIDCFNQFNEYPYKLIKPKDVNFDFPFNEQLEEKLKNGLRKPIPLYLPLYSNKNTVICLTKVCGNKQCYHPELPTIIRNIADIEECLLLQLPTNIKSKEDVKIVYYYLNKLFNCSFGRGNFDRFIFNPELIQLLFGGIHKQFYVQKSWLFMYYNFENKFQFILNHLNVSESIRINIALKDDANYTDILFKILTSGGDKFNEVYLVAYNLQKVFDLIINHIETSKDCSKMVANIVLNNRNINFASLNERAEKIEDCFQLSNIYNPKIKFSILFTRQLKKSTIKRF</sequence>
<reference evidence="2 3" key="1">
    <citation type="submission" date="2020-08" db="EMBL/GenBank/DDBJ databases">
        <authorList>
            <person name="Koutsovoulos G."/>
            <person name="Danchin GJ E."/>
        </authorList>
    </citation>
    <scope>NUCLEOTIDE SEQUENCE [LARGE SCALE GENOMIC DNA]</scope>
</reference>
<dbReference type="InterPro" id="IPR001810">
    <property type="entry name" value="F-box_dom"/>
</dbReference>
<feature type="domain" description="F-box" evidence="1">
    <location>
        <begin position="1"/>
        <end position="47"/>
    </location>
</feature>
<evidence type="ECO:0000313" key="2">
    <source>
        <dbReference type="EMBL" id="CAD2190996.1"/>
    </source>
</evidence>
<gene>
    <name evidence="2" type="ORF">MENT_LOCUS43819</name>
</gene>
<protein>
    <recommendedName>
        <fullName evidence="1">F-box domain-containing protein</fullName>
    </recommendedName>
</protein>
<evidence type="ECO:0000313" key="3">
    <source>
        <dbReference type="Proteomes" id="UP000580250"/>
    </source>
</evidence>
<name>A0A6V7WW59_MELEN</name>
<dbReference type="EMBL" id="CAJEWN010000847">
    <property type="protein sequence ID" value="CAD2190996.1"/>
    <property type="molecule type" value="Genomic_DNA"/>
</dbReference>
<dbReference type="PROSITE" id="PS50181">
    <property type="entry name" value="FBOX"/>
    <property type="match status" value="1"/>
</dbReference>
<organism evidence="2 3">
    <name type="scientific">Meloidogyne enterolobii</name>
    <name type="common">Root-knot nematode worm</name>
    <name type="synonym">Meloidogyne mayaguensis</name>
    <dbReference type="NCBI Taxonomy" id="390850"/>
    <lineage>
        <taxon>Eukaryota</taxon>
        <taxon>Metazoa</taxon>
        <taxon>Ecdysozoa</taxon>
        <taxon>Nematoda</taxon>
        <taxon>Chromadorea</taxon>
        <taxon>Rhabditida</taxon>
        <taxon>Tylenchina</taxon>
        <taxon>Tylenchomorpha</taxon>
        <taxon>Tylenchoidea</taxon>
        <taxon>Meloidogynidae</taxon>
        <taxon>Meloidogyninae</taxon>
        <taxon>Meloidogyne</taxon>
    </lineage>
</organism>
<dbReference type="Proteomes" id="UP000580250">
    <property type="component" value="Unassembled WGS sequence"/>
</dbReference>
<evidence type="ECO:0000259" key="1">
    <source>
        <dbReference type="PROSITE" id="PS50181"/>
    </source>
</evidence>
<dbReference type="InterPro" id="IPR036047">
    <property type="entry name" value="F-box-like_dom_sf"/>
</dbReference>